<keyword evidence="3" id="KW-1185">Reference proteome</keyword>
<keyword evidence="1" id="KW-0732">Signal</keyword>
<gene>
    <name evidence="2" type="ORF">C6Y39_00580</name>
</gene>
<evidence type="ECO:0000256" key="1">
    <source>
        <dbReference type="SAM" id="SignalP"/>
    </source>
</evidence>
<dbReference type="Proteomes" id="UP000239539">
    <property type="component" value="Unassembled WGS sequence"/>
</dbReference>
<organism evidence="2 3">
    <name type="scientific">Alteromonas gracilis</name>
    <dbReference type="NCBI Taxonomy" id="1479524"/>
    <lineage>
        <taxon>Bacteria</taxon>
        <taxon>Pseudomonadati</taxon>
        <taxon>Pseudomonadota</taxon>
        <taxon>Gammaproteobacteria</taxon>
        <taxon>Alteromonadales</taxon>
        <taxon>Alteromonadaceae</taxon>
        <taxon>Alteromonas/Salinimonas group</taxon>
        <taxon>Alteromonas</taxon>
    </lineage>
</organism>
<sequence length="271" mass="30898">MQGVSVPIFHFLSKVLCSFLCLATFQSFANSQVQVPSIRFAVNTPGSPPYLYYDENSKRYQGIVVDFFNSEEMSNQFPVVYLDSNRARSEDLLTSSSVDVFLSSPNWLSKPNEFLFSEELIAHNSYIYSTTNFEGPFVLEENVSSSICTRYGFVYPVLTEYFDREENNIGRVDSSSQFTMTMMLSRGRCDFAILNEHNARSVMFNETFCSTAFYQSPNVISQVSLVFVIRSDLTSLKDKIDIALKHFVESGQRQLSLERHSGVNQFPKVKC</sequence>
<evidence type="ECO:0008006" key="4">
    <source>
        <dbReference type="Google" id="ProtNLM"/>
    </source>
</evidence>
<feature type="signal peptide" evidence="1">
    <location>
        <begin position="1"/>
        <end position="29"/>
    </location>
</feature>
<evidence type="ECO:0000313" key="3">
    <source>
        <dbReference type="Proteomes" id="UP000239539"/>
    </source>
</evidence>
<proteinExistence type="predicted"/>
<feature type="chain" id="PRO_5047112436" description="Solute-binding protein family 3/N-terminal domain-containing protein" evidence="1">
    <location>
        <begin position="30"/>
        <end position="271"/>
    </location>
</feature>
<name>A0ABX5CTG0_9ALTE</name>
<dbReference type="SUPFAM" id="SSF53850">
    <property type="entry name" value="Periplasmic binding protein-like II"/>
    <property type="match status" value="1"/>
</dbReference>
<comment type="caution">
    <text evidence="2">The sequence shown here is derived from an EMBL/GenBank/DDBJ whole genome shotgun (WGS) entry which is preliminary data.</text>
</comment>
<accession>A0ABX5CTG0</accession>
<dbReference type="EMBL" id="PVNO01000001">
    <property type="protein sequence ID" value="PRO70883.1"/>
    <property type="molecule type" value="Genomic_DNA"/>
</dbReference>
<reference evidence="3" key="1">
    <citation type="journal article" date="2020" name="Int. J. Syst. Evol. Microbiol.">
        <title>Alteromonas alba sp. nov., a marine bacterium isolated from the seawater of the West Pacific Ocean.</title>
        <authorList>
            <person name="Sun C."/>
            <person name="Wu Y.-H."/>
            <person name="Xamxidin M."/>
            <person name="Cheng H."/>
            <person name="Xu X.-W."/>
        </authorList>
    </citation>
    <scope>NUCLEOTIDE SEQUENCE [LARGE SCALE GENOMIC DNA]</scope>
    <source>
        <strain evidence="3">9a2</strain>
    </source>
</reference>
<evidence type="ECO:0000313" key="2">
    <source>
        <dbReference type="EMBL" id="PRO70883.1"/>
    </source>
</evidence>
<protein>
    <recommendedName>
        <fullName evidence="4">Solute-binding protein family 3/N-terminal domain-containing protein</fullName>
    </recommendedName>
</protein>
<dbReference type="Gene3D" id="3.40.190.10">
    <property type="entry name" value="Periplasmic binding protein-like II"/>
    <property type="match status" value="2"/>
</dbReference>